<evidence type="ECO:0000313" key="1">
    <source>
        <dbReference type="EMBL" id="GGX07458.1"/>
    </source>
</evidence>
<accession>A0A918JV59</accession>
<evidence type="ECO:0000313" key="2">
    <source>
        <dbReference type="Proteomes" id="UP000601108"/>
    </source>
</evidence>
<sequence>MKQTQINRLEMAQATDNHLNLHTAIWNTIPVFGETKNRLAQLISEIKETAKDQNEAQVFIGSSQREIKKTIADKMDIIDDAIQSYAEDTENAELLSRSSNTASDYFKLPNEDFETKVLAMIQLSEDTLPAMQEYGATQEEIEDVKILANNFLEKRQKPRAFQIASKVATLSLDDQFKEITQILKRLDRLMKRFKSSHPTFYIGYNSSRLVVDK</sequence>
<proteinExistence type="predicted"/>
<dbReference type="Proteomes" id="UP000601108">
    <property type="component" value="Unassembled WGS sequence"/>
</dbReference>
<comment type="caution">
    <text evidence="1">The sequence shown here is derived from an EMBL/GenBank/DDBJ whole genome shotgun (WGS) entry which is preliminary data.</text>
</comment>
<protein>
    <submittedName>
        <fullName evidence="1">Uncharacterized protein</fullName>
    </submittedName>
</protein>
<gene>
    <name evidence="1" type="ORF">GCM10007384_06340</name>
</gene>
<keyword evidence="2" id="KW-1185">Reference proteome</keyword>
<dbReference type="RefSeq" id="WP_027411882.1">
    <property type="nucleotide sequence ID" value="NZ_BMWS01000003.1"/>
</dbReference>
<dbReference type="EMBL" id="BMWS01000003">
    <property type="protein sequence ID" value="GGX07458.1"/>
    <property type="molecule type" value="Genomic_DNA"/>
</dbReference>
<dbReference type="AlphaFoldDB" id="A0A918JV59"/>
<reference evidence="1 2" key="1">
    <citation type="journal article" date="2014" name="Int. J. Syst. Evol. Microbiol.">
        <title>Complete genome sequence of Corynebacterium casei LMG S-19264T (=DSM 44701T), isolated from a smear-ripened cheese.</title>
        <authorList>
            <consortium name="US DOE Joint Genome Institute (JGI-PGF)"/>
            <person name="Walter F."/>
            <person name="Albersmeier A."/>
            <person name="Kalinowski J."/>
            <person name="Ruckert C."/>
        </authorList>
    </citation>
    <scope>NUCLEOTIDE SEQUENCE [LARGE SCALE GENOMIC DNA]</scope>
    <source>
        <strain evidence="1 2">KCTC 12285</strain>
    </source>
</reference>
<organism evidence="1 2">
    <name type="scientific">Aquimarina muelleri</name>
    <dbReference type="NCBI Taxonomy" id="279356"/>
    <lineage>
        <taxon>Bacteria</taxon>
        <taxon>Pseudomonadati</taxon>
        <taxon>Bacteroidota</taxon>
        <taxon>Flavobacteriia</taxon>
        <taxon>Flavobacteriales</taxon>
        <taxon>Flavobacteriaceae</taxon>
        <taxon>Aquimarina</taxon>
    </lineage>
</organism>
<name>A0A918JV59_9FLAO</name>